<accession>A0A1G2CV67</accession>
<keyword evidence="1" id="KW-1133">Transmembrane helix</keyword>
<gene>
    <name evidence="3" type="ORF">A2845_02945</name>
</gene>
<sequence>MYMKKFIFATLVFCSPLITFAATTPTDFKSFVELLLGVLKNIISIFFAALIAGLVYGIALYMMNSDNEKRREEIKPYLLWAIIGIAVVLGMWGLIGILNSTLFGGSFGIPFLSTPS</sequence>
<evidence type="ECO:0000313" key="4">
    <source>
        <dbReference type="Proteomes" id="UP000177122"/>
    </source>
</evidence>
<dbReference type="AlphaFoldDB" id="A0A1G2CV67"/>
<dbReference type="InterPro" id="IPR043993">
    <property type="entry name" value="T4SS_pilin"/>
</dbReference>
<dbReference type="Proteomes" id="UP000177122">
    <property type="component" value="Unassembled WGS sequence"/>
</dbReference>
<name>A0A1G2CV67_9BACT</name>
<keyword evidence="1" id="KW-0472">Membrane</keyword>
<dbReference type="Pfam" id="PF18895">
    <property type="entry name" value="T4SS_pilin"/>
    <property type="match status" value="1"/>
</dbReference>
<comment type="caution">
    <text evidence="3">The sequence shown here is derived from an EMBL/GenBank/DDBJ whole genome shotgun (WGS) entry which is preliminary data.</text>
</comment>
<feature type="chain" id="PRO_5009582405" description="TrbC/VirB2 family protein" evidence="2">
    <location>
        <begin position="22"/>
        <end position="116"/>
    </location>
</feature>
<evidence type="ECO:0008006" key="5">
    <source>
        <dbReference type="Google" id="ProtNLM"/>
    </source>
</evidence>
<evidence type="ECO:0000256" key="2">
    <source>
        <dbReference type="SAM" id="SignalP"/>
    </source>
</evidence>
<feature type="transmembrane region" description="Helical" evidence="1">
    <location>
        <begin position="45"/>
        <end position="65"/>
    </location>
</feature>
<feature type="transmembrane region" description="Helical" evidence="1">
    <location>
        <begin position="77"/>
        <end position="98"/>
    </location>
</feature>
<feature type="signal peptide" evidence="2">
    <location>
        <begin position="1"/>
        <end position="21"/>
    </location>
</feature>
<reference evidence="3 4" key="1">
    <citation type="journal article" date="2016" name="Nat. Commun.">
        <title>Thousands of microbial genomes shed light on interconnected biogeochemical processes in an aquifer system.</title>
        <authorList>
            <person name="Anantharaman K."/>
            <person name="Brown C.T."/>
            <person name="Hug L.A."/>
            <person name="Sharon I."/>
            <person name="Castelle C.J."/>
            <person name="Probst A.J."/>
            <person name="Thomas B.C."/>
            <person name="Singh A."/>
            <person name="Wilkins M.J."/>
            <person name="Karaoz U."/>
            <person name="Brodie E.L."/>
            <person name="Williams K.H."/>
            <person name="Hubbard S.S."/>
            <person name="Banfield J.F."/>
        </authorList>
    </citation>
    <scope>NUCLEOTIDE SEQUENCE [LARGE SCALE GENOMIC DNA]</scope>
</reference>
<organism evidence="3 4">
    <name type="scientific">Candidatus Lloydbacteria bacterium RIFCSPHIGHO2_01_FULL_49_22</name>
    <dbReference type="NCBI Taxonomy" id="1798658"/>
    <lineage>
        <taxon>Bacteria</taxon>
        <taxon>Candidatus Lloydiibacteriota</taxon>
    </lineage>
</organism>
<evidence type="ECO:0000313" key="3">
    <source>
        <dbReference type="EMBL" id="OGZ05246.1"/>
    </source>
</evidence>
<evidence type="ECO:0000256" key="1">
    <source>
        <dbReference type="SAM" id="Phobius"/>
    </source>
</evidence>
<keyword evidence="1" id="KW-0812">Transmembrane</keyword>
<keyword evidence="2" id="KW-0732">Signal</keyword>
<proteinExistence type="predicted"/>
<dbReference type="EMBL" id="MHLI01000015">
    <property type="protein sequence ID" value="OGZ05246.1"/>
    <property type="molecule type" value="Genomic_DNA"/>
</dbReference>
<protein>
    <recommendedName>
        <fullName evidence="5">TrbC/VirB2 family protein</fullName>
    </recommendedName>
</protein>